<evidence type="ECO:0000256" key="1">
    <source>
        <dbReference type="SAM" id="Phobius"/>
    </source>
</evidence>
<sequence>MIILIIIVVLCCSGCVIAMLISAVKYKEKREYFIASAIAVILGAMGIITLLAEHQSSEKSYVKQTYIGNRRG</sequence>
<dbReference type="Proteomes" id="UP000017670">
    <property type="component" value="Unassembled WGS sequence"/>
</dbReference>
<dbReference type="EMBL" id="APQL01000013">
    <property type="protein sequence ID" value="ENW02919.1"/>
    <property type="molecule type" value="Genomic_DNA"/>
</dbReference>
<gene>
    <name evidence="2" type="ORF">F933_03325</name>
</gene>
<evidence type="ECO:0000313" key="3">
    <source>
        <dbReference type="Proteomes" id="UP000017670"/>
    </source>
</evidence>
<keyword evidence="3" id="KW-1185">Reference proteome</keyword>
<dbReference type="AlphaFoldDB" id="N9FDH2"/>
<feature type="transmembrane region" description="Helical" evidence="1">
    <location>
        <begin position="33"/>
        <end position="52"/>
    </location>
</feature>
<dbReference type="STRING" id="262668.GCA_000931715_00101"/>
<reference evidence="2 3" key="1">
    <citation type="submission" date="2013-02" db="EMBL/GenBank/DDBJ databases">
        <title>The Genome Sequence of Acinetobacter beijerinckii CIP 110307.</title>
        <authorList>
            <consortium name="The Broad Institute Genome Sequencing Platform"/>
            <consortium name="The Broad Institute Genome Sequencing Center for Infectious Disease"/>
            <person name="Cerqueira G."/>
            <person name="Feldgarden M."/>
            <person name="Courvalin P."/>
            <person name="Perichon B."/>
            <person name="Grillot-Courvalin C."/>
            <person name="Clermont D."/>
            <person name="Rocha E."/>
            <person name="Yoon E.-J."/>
            <person name="Nemec A."/>
            <person name="Walker B."/>
            <person name="Young S.K."/>
            <person name="Zeng Q."/>
            <person name="Gargeya S."/>
            <person name="Fitzgerald M."/>
            <person name="Haas B."/>
            <person name="Abouelleil A."/>
            <person name="Alvarado L."/>
            <person name="Arachchi H.M."/>
            <person name="Berlin A.M."/>
            <person name="Chapman S.B."/>
            <person name="Dewar J."/>
            <person name="Goldberg J."/>
            <person name="Griggs A."/>
            <person name="Gujja S."/>
            <person name="Hansen M."/>
            <person name="Howarth C."/>
            <person name="Imamovic A."/>
            <person name="Larimer J."/>
            <person name="McCowan C."/>
            <person name="Murphy C."/>
            <person name="Neiman D."/>
            <person name="Pearson M."/>
            <person name="Priest M."/>
            <person name="Roberts A."/>
            <person name="Saif S."/>
            <person name="Shea T."/>
            <person name="Sisk P."/>
            <person name="Sykes S."/>
            <person name="Wortman J."/>
            <person name="Nusbaum C."/>
            <person name="Birren B."/>
        </authorList>
    </citation>
    <scope>NUCLEOTIDE SEQUENCE [LARGE SCALE GENOMIC DNA]</scope>
    <source>
        <strain evidence="2 3">CIP 110307</strain>
    </source>
</reference>
<evidence type="ECO:0000313" key="2">
    <source>
        <dbReference type="EMBL" id="ENW02919.1"/>
    </source>
</evidence>
<keyword evidence="1" id="KW-0472">Membrane</keyword>
<dbReference type="HOGENOM" id="CLU_2713124_0_0_6"/>
<proteinExistence type="predicted"/>
<keyword evidence="1" id="KW-1133">Transmembrane helix</keyword>
<comment type="caution">
    <text evidence="2">The sequence shown here is derived from an EMBL/GenBank/DDBJ whole genome shotgun (WGS) entry which is preliminary data.</text>
</comment>
<dbReference type="GeneID" id="29858248"/>
<accession>N9FDH2</accession>
<dbReference type="RefSeq" id="WP_005063272.1">
    <property type="nucleotide sequence ID" value="NZ_KB849767.1"/>
</dbReference>
<organism evidence="2 3">
    <name type="scientific">Acinetobacter beijerinckii CIP 110307</name>
    <dbReference type="NCBI Taxonomy" id="1217648"/>
    <lineage>
        <taxon>Bacteria</taxon>
        <taxon>Pseudomonadati</taxon>
        <taxon>Pseudomonadota</taxon>
        <taxon>Gammaproteobacteria</taxon>
        <taxon>Moraxellales</taxon>
        <taxon>Moraxellaceae</taxon>
        <taxon>Acinetobacter</taxon>
    </lineage>
</organism>
<name>N9FDH2_9GAMM</name>
<keyword evidence="1" id="KW-0812">Transmembrane</keyword>
<protein>
    <submittedName>
        <fullName evidence="2">Uncharacterized protein</fullName>
    </submittedName>
</protein>